<organism evidence="2">
    <name type="scientific">Candidatus Methanogaster sp. ANME-2c ERB4</name>
    <dbReference type="NCBI Taxonomy" id="2759911"/>
    <lineage>
        <taxon>Archaea</taxon>
        <taxon>Methanobacteriati</taxon>
        <taxon>Methanobacteriota</taxon>
        <taxon>Stenosarchaea group</taxon>
        <taxon>Methanomicrobia</taxon>
        <taxon>Methanosarcinales</taxon>
        <taxon>ANME-2 cluster</taxon>
        <taxon>Candidatus Methanogasteraceae</taxon>
        <taxon>Candidatus Methanogaster</taxon>
    </lineage>
</organism>
<keyword evidence="1" id="KW-0175">Coiled coil</keyword>
<name>A0A7G9YFX0_9EURY</name>
<evidence type="ECO:0000256" key="1">
    <source>
        <dbReference type="SAM" id="Coils"/>
    </source>
</evidence>
<dbReference type="EMBL" id="MT631234">
    <property type="protein sequence ID" value="QNO46904.1"/>
    <property type="molecule type" value="Genomic_DNA"/>
</dbReference>
<feature type="coiled-coil region" evidence="1">
    <location>
        <begin position="109"/>
        <end position="136"/>
    </location>
</feature>
<accession>A0A7G9YFX0</accession>
<dbReference type="AlphaFoldDB" id="A0A7G9YFX0"/>
<reference evidence="2" key="1">
    <citation type="submission" date="2020-06" db="EMBL/GenBank/DDBJ databases">
        <title>Unique genomic features of the anaerobic methanotrophic archaea.</title>
        <authorList>
            <person name="Chadwick G.L."/>
            <person name="Skennerton C.T."/>
            <person name="Laso-Perez R."/>
            <person name="Leu A.O."/>
            <person name="Speth D.R."/>
            <person name="Yu H."/>
            <person name="Morgan-Lang C."/>
            <person name="Hatzenpichler R."/>
            <person name="Goudeau D."/>
            <person name="Malmstrom R."/>
            <person name="Brazelton W.J."/>
            <person name="Woyke T."/>
            <person name="Hallam S.J."/>
            <person name="Tyson G.W."/>
            <person name="Wegener G."/>
            <person name="Boetius A."/>
            <person name="Orphan V."/>
        </authorList>
    </citation>
    <scope>NUCLEOTIDE SEQUENCE</scope>
</reference>
<gene>
    <name evidence="2" type="ORF">NEBILACO_00001</name>
</gene>
<protein>
    <submittedName>
        <fullName evidence="2">Uncharacterized protein</fullName>
    </submittedName>
</protein>
<evidence type="ECO:0000313" key="2">
    <source>
        <dbReference type="EMBL" id="QNO46904.1"/>
    </source>
</evidence>
<sequence>MPGGPDSNKGVRNYRITTAMRYPLVGRRWNPYMHPDAYSFLARKKEVRFINIPHFPEVRKKISPFLFAYGVSRIDGKGPREAKRLIDYSLYASKFLRPEMDRSVRERLKKENKDKIEDLTERLKKAEKENRWGSDEQECLGFRVISSRKRQGILQGIPFLGRPPEDAIDGIGESKDEGNRNYSGFYPGGMDFTVHSSNGWNMGRSSPIWRQVDQGVTMSACGGPAYGGGPHITNATFWDNRILLRYLFRGRDLGECFLLSTYYINWSTSLLGDPLLHPDLSETVLDDTPPRVAGIEDIKIKLKPVMGKYSGTMTIPVISTKFDPEVAKLSVLYSKEGEDIEQTSHWPIYSTQPYVILRNLEPNTTYVYRPVLTDPYGNSTDLTKDFGRLSFRTGSINDEKTSQPSAPRVAKKRSKSWEIDLLRLRKLSEHGTIEVEFIAGENGLMPSIVSENLNLGIEKGQKETIGIFLAVGGPKRKWHLKSPLKEGEKAVLILRWRRFPLTREVLLQAKDGTEFTLAADVRTPWEQKKLRGSIIIKERNQVKILSAKIRDHALPASSEACRIMVPPVDEVAWRNANE</sequence>
<proteinExistence type="predicted"/>